<dbReference type="CDD" id="cd00192">
    <property type="entry name" value="PTKc"/>
    <property type="match status" value="1"/>
</dbReference>
<dbReference type="InterPro" id="IPR017441">
    <property type="entry name" value="Protein_kinase_ATP_BS"/>
</dbReference>
<dbReference type="GO" id="GO:0005524">
    <property type="term" value="F:ATP binding"/>
    <property type="evidence" value="ECO:0007669"/>
    <property type="project" value="UniProtKB-UniRule"/>
</dbReference>
<dbReference type="Pfam" id="PF08205">
    <property type="entry name" value="C2-set_2"/>
    <property type="match status" value="2"/>
</dbReference>
<feature type="transmembrane region" description="Helical" evidence="16">
    <location>
        <begin position="1009"/>
        <end position="1030"/>
    </location>
</feature>
<dbReference type="InterPro" id="IPR011009">
    <property type="entry name" value="Kinase-like_dom_sf"/>
</dbReference>
<dbReference type="InterPro" id="IPR000719">
    <property type="entry name" value="Prot_kinase_dom"/>
</dbReference>
<dbReference type="EC" id="2.7.10.1" evidence="3"/>
<dbReference type="InterPro" id="IPR036179">
    <property type="entry name" value="Ig-like_dom_sf"/>
</dbReference>
<dbReference type="GO" id="GO:0007169">
    <property type="term" value="P:cell surface receptor protein tyrosine kinase signaling pathway"/>
    <property type="evidence" value="ECO:0007669"/>
    <property type="project" value="TreeGrafter"/>
</dbReference>
<evidence type="ECO:0000256" key="9">
    <source>
        <dbReference type="ARBA" id="ARBA00023136"/>
    </source>
</evidence>
<dbReference type="InterPro" id="IPR013783">
    <property type="entry name" value="Ig-like_fold"/>
</dbReference>
<evidence type="ECO:0000256" key="1">
    <source>
        <dbReference type="ARBA" id="ARBA00004167"/>
    </source>
</evidence>
<dbReference type="Pfam" id="PF07714">
    <property type="entry name" value="PK_Tyr_Ser-Thr"/>
    <property type="match status" value="1"/>
</dbReference>
<feature type="domain" description="Ig-like" evidence="18">
    <location>
        <begin position="591"/>
        <end position="683"/>
    </location>
</feature>
<dbReference type="InterPro" id="IPR020635">
    <property type="entry name" value="Tyr_kinase_cat_dom"/>
</dbReference>
<dbReference type="PROSITE" id="PS50835">
    <property type="entry name" value="IG_LIKE"/>
    <property type="match status" value="6"/>
</dbReference>
<feature type="binding site" evidence="15">
    <location>
        <position position="1143"/>
    </location>
    <ligand>
        <name>ATP</name>
        <dbReference type="ChEBI" id="CHEBI:30616"/>
    </ligand>
</feature>
<dbReference type="PROSITE" id="PS00109">
    <property type="entry name" value="PROTEIN_KINASE_TYR"/>
    <property type="match status" value="1"/>
</dbReference>
<dbReference type="SUPFAM" id="SSF49265">
    <property type="entry name" value="Fibronectin type III"/>
    <property type="match status" value="1"/>
</dbReference>
<dbReference type="SMART" id="SM00408">
    <property type="entry name" value="IGc2"/>
    <property type="match status" value="2"/>
</dbReference>
<comment type="subcellular location">
    <subcellularLocation>
        <location evidence="1">Membrane</location>
        <topology evidence="1">Single-pass membrane protein</topology>
    </subcellularLocation>
</comment>
<dbReference type="GeneID" id="110990615"/>
<dbReference type="InterPro" id="IPR008266">
    <property type="entry name" value="Tyr_kinase_AS"/>
</dbReference>
<keyword evidence="8 16" id="KW-1133">Transmembrane helix</keyword>
<evidence type="ECO:0000256" key="8">
    <source>
        <dbReference type="ARBA" id="ARBA00022989"/>
    </source>
</evidence>
<dbReference type="RefSeq" id="XP_022111384.1">
    <property type="nucleotide sequence ID" value="XM_022255692.1"/>
</dbReference>
<protein>
    <recommendedName>
        <fullName evidence="3">receptor protein-tyrosine kinase</fullName>
        <ecNumber evidence="3">2.7.10.1</ecNumber>
    </recommendedName>
</protein>
<dbReference type="GO" id="GO:0005886">
    <property type="term" value="C:plasma membrane"/>
    <property type="evidence" value="ECO:0007669"/>
    <property type="project" value="TreeGrafter"/>
</dbReference>
<keyword evidence="15" id="KW-0067">ATP-binding</keyword>
<dbReference type="Pfam" id="PF13927">
    <property type="entry name" value="Ig_3"/>
    <property type="match status" value="2"/>
</dbReference>
<evidence type="ECO:0000256" key="15">
    <source>
        <dbReference type="PROSITE-ProRule" id="PRU10141"/>
    </source>
</evidence>
<dbReference type="OrthoDB" id="1668230at2759"/>
<dbReference type="SMART" id="SM00219">
    <property type="entry name" value="TyrKc"/>
    <property type="match status" value="1"/>
</dbReference>
<dbReference type="GO" id="GO:0043235">
    <property type="term" value="C:receptor complex"/>
    <property type="evidence" value="ECO:0007669"/>
    <property type="project" value="TreeGrafter"/>
</dbReference>
<evidence type="ECO:0000256" key="6">
    <source>
        <dbReference type="ARBA" id="ARBA00022737"/>
    </source>
</evidence>
<keyword evidence="11" id="KW-0675">Receptor</keyword>
<dbReference type="Gene3D" id="3.30.200.20">
    <property type="entry name" value="Phosphorylase Kinase, domain 1"/>
    <property type="match status" value="1"/>
</dbReference>
<evidence type="ECO:0000256" key="4">
    <source>
        <dbReference type="ARBA" id="ARBA00022679"/>
    </source>
</evidence>
<dbReference type="InterPro" id="IPR050122">
    <property type="entry name" value="RTK"/>
</dbReference>
<evidence type="ECO:0000313" key="20">
    <source>
        <dbReference type="Proteomes" id="UP000694845"/>
    </source>
</evidence>
<keyword evidence="15" id="KW-0547">Nucleotide-binding</keyword>
<gene>
    <name evidence="21" type="primary">LOC110990615</name>
</gene>
<dbReference type="PANTHER" id="PTHR24416:SF621">
    <property type="entry name" value="TYROSINE KINASE RECEPTOR CAD96CA"/>
    <property type="match status" value="1"/>
</dbReference>
<evidence type="ECO:0000256" key="7">
    <source>
        <dbReference type="ARBA" id="ARBA00022777"/>
    </source>
</evidence>
<dbReference type="InterPro" id="IPR036116">
    <property type="entry name" value="FN3_sf"/>
</dbReference>
<dbReference type="PANTHER" id="PTHR24416">
    <property type="entry name" value="TYROSINE-PROTEIN KINASE RECEPTOR"/>
    <property type="match status" value="1"/>
</dbReference>
<name>A0A8B8A126_ACAPL</name>
<keyword evidence="5 16" id="KW-0812">Transmembrane</keyword>
<feature type="domain" description="Ig-like" evidence="18">
    <location>
        <begin position="384"/>
        <end position="465"/>
    </location>
</feature>
<dbReference type="SMART" id="SM00409">
    <property type="entry name" value="IG"/>
    <property type="match status" value="4"/>
</dbReference>
<dbReference type="SUPFAM" id="SSF56112">
    <property type="entry name" value="Protein kinase-like (PK-like)"/>
    <property type="match status" value="1"/>
</dbReference>
<sequence>MKRTSAMSVFLMRSRTWIGVALLWIYTGPIRGVDSVTVSRDQWVVFGMDAVVTCSPQVSGFTSIRWERTNSGFTGPPTDPTRSILEYFPSTNSITYGSTVDPNHYDAQQSSNGGNFSLVVKSVTLDDGAKYWCRFYKFPPFNPEPIGHSIVHIRVPPSMIGITNNGTSYNTGESIPLVADDGHQFTCATSRINPAATFTWNLVLGSSTSQPQGIQTDNVNSMDARLVDSSNLITVDIPESPATGQLMCGATNRQDGMTDTERDITVSLQIKVPPKASSMSISGFSGTEQGSVDQAKQHKIQCLVQGTRPAATIEWYLDSVKQSGTSSDSQPPGQNELIDTTGTWTFTPIRADHNKEVRCEASTPESQRPLTSVLMVPLKVEGPPDTPVITGNTSPMTEGVQIVLTCTADEGYPDDWSLDWSSNGIPISSSTMHSPTSESRYRFSSMVNFTPRRQDNGNNITCTANKASWTTGSVGYLGPIDVQFCARNISVKCPGDVRAGNLASMECLTSESSNPTTTLTWSNGSVSVTGPSDQENTLGEYAGQTSKVTYTTDVLTKYNNKNEFKCCAVNSELSCGGDLCHMCTLNVEYAPEFTSLTQSPNNPVTEGNNVILTCTVDANPMPGDITWEKQGSDRAFNSEYNAGTSTLTLSSITREQAGYYTCTANNGVPTDNPGDDVVSSQLTVIVHYEVNITNKEMTEQGGKDRGSASLICIAEGNPRPTMQWYGLDNTVITNETDTAKFMVVNVTTGGDGVYGFQVTSTLTINNIDSDMDFGTYTCTSTNGVGEADMLRVNLTETRRPDKPIRVMITGQTAESLTVTWTAGYNGGEEQSFRVSYLKTLDSTETGVGESETGGKTTYTVTGLEDYTEYEIRVYARNDIGENTDYAKVAGHTLPKPPGPDTVTVEYDKDDGTVKVNWLKVVENGCIQLEVKYEGNDSWQECGKCIDSDQTVTLSEWCAVSQTRRRRAVGDIEDVLSKLCIDGLCSEAAPAKQAESTTSVPKQSTSNTGIIVGVIVAVVVLSIVIVLGVYTKRKFKLRSHREEDNETHCTAKKICQESSIPQVPRYKDAQSPYQEITELDVIGQQDNQNQGAATYSNVTMVKKRFPRNQLKIVKELGHGAFGLVLLAEATGIMESSNVTLVAVKTLKDSASKCDKDGILKELDLMKKLPDHCNVVRLLGFCIDEDPPYIIMEYLSRGNLKDLLQDSRSKGGRVYGNLHGISKSLTSKDLMKFAKDVADGMAFVSSQKCIHRDLAARNVLLAEDMLCKVSDFGLARDVMNIRVYERGSEGALPMRWMALESLLDDVYTTESDVWSFGVLLWEIVTLGARPYPAMTAKVMVAELQSGYRMPKPQHCQHDLYEMMLRCWDEDPENRPTFKMISEQLEGLINKGKEYISVKNFQESIYEVVQPEDKGEKV</sequence>
<dbReference type="CDD" id="cd00096">
    <property type="entry name" value="Ig"/>
    <property type="match status" value="1"/>
</dbReference>
<dbReference type="PRINTS" id="PR00109">
    <property type="entry name" value="TYRKINASE"/>
</dbReference>
<dbReference type="InterPro" id="IPR003598">
    <property type="entry name" value="Ig_sub2"/>
</dbReference>
<evidence type="ECO:0000259" key="17">
    <source>
        <dbReference type="PROSITE" id="PS50011"/>
    </source>
</evidence>
<dbReference type="CDD" id="cd00063">
    <property type="entry name" value="FN3"/>
    <property type="match status" value="1"/>
</dbReference>
<dbReference type="PROSITE" id="PS50011">
    <property type="entry name" value="PROTEIN_KINASE_DOM"/>
    <property type="match status" value="1"/>
</dbReference>
<feature type="domain" description="Ig-like" evidence="18">
    <location>
        <begin position="479"/>
        <end position="571"/>
    </location>
</feature>
<dbReference type="Pfam" id="PF07686">
    <property type="entry name" value="V-set"/>
    <property type="match status" value="1"/>
</dbReference>
<dbReference type="InterPro" id="IPR001245">
    <property type="entry name" value="Ser-Thr/Tyr_kinase_cat_dom"/>
</dbReference>
<dbReference type="GO" id="GO:0004714">
    <property type="term" value="F:transmembrane receptor protein tyrosine kinase activity"/>
    <property type="evidence" value="ECO:0007669"/>
    <property type="project" value="UniProtKB-EC"/>
</dbReference>
<evidence type="ECO:0000256" key="14">
    <source>
        <dbReference type="ARBA" id="ARBA00051243"/>
    </source>
</evidence>
<keyword evidence="20" id="KW-1185">Reference proteome</keyword>
<dbReference type="InterPro" id="IPR007110">
    <property type="entry name" value="Ig-like_dom"/>
</dbReference>
<evidence type="ECO:0000259" key="18">
    <source>
        <dbReference type="PROSITE" id="PS50835"/>
    </source>
</evidence>
<dbReference type="SUPFAM" id="SSF48726">
    <property type="entry name" value="Immunoglobulin"/>
    <property type="match status" value="5"/>
</dbReference>
<dbReference type="PROSITE" id="PS50853">
    <property type="entry name" value="FN3"/>
    <property type="match status" value="1"/>
</dbReference>
<feature type="domain" description="Ig-like" evidence="18">
    <location>
        <begin position="702"/>
        <end position="795"/>
    </location>
</feature>
<keyword evidence="6" id="KW-0677">Repeat</keyword>
<evidence type="ECO:0000256" key="12">
    <source>
        <dbReference type="ARBA" id="ARBA00023180"/>
    </source>
</evidence>
<keyword evidence="13" id="KW-0393">Immunoglobulin domain</keyword>
<dbReference type="InterPro" id="IPR003599">
    <property type="entry name" value="Ig_sub"/>
</dbReference>
<dbReference type="Gene3D" id="1.10.510.10">
    <property type="entry name" value="Transferase(Phosphotransferase) domain 1"/>
    <property type="match status" value="1"/>
</dbReference>
<keyword evidence="4" id="KW-0808">Transferase</keyword>
<comment type="catalytic activity">
    <reaction evidence="14">
        <text>L-tyrosyl-[protein] + ATP = O-phospho-L-tyrosyl-[protein] + ADP + H(+)</text>
        <dbReference type="Rhea" id="RHEA:10596"/>
        <dbReference type="Rhea" id="RHEA-COMP:10136"/>
        <dbReference type="Rhea" id="RHEA-COMP:20101"/>
        <dbReference type="ChEBI" id="CHEBI:15378"/>
        <dbReference type="ChEBI" id="CHEBI:30616"/>
        <dbReference type="ChEBI" id="CHEBI:46858"/>
        <dbReference type="ChEBI" id="CHEBI:61978"/>
        <dbReference type="ChEBI" id="CHEBI:456216"/>
        <dbReference type="EC" id="2.7.10.1"/>
    </reaction>
</comment>
<feature type="domain" description="Protein kinase" evidence="17">
    <location>
        <begin position="1109"/>
        <end position="1393"/>
    </location>
</feature>
<feature type="domain" description="Ig-like" evidence="18">
    <location>
        <begin position="157"/>
        <end position="265"/>
    </location>
</feature>
<keyword evidence="12" id="KW-0325">Glycoprotein</keyword>
<dbReference type="InterPro" id="IPR013162">
    <property type="entry name" value="CD80_C2-set"/>
</dbReference>
<dbReference type="InterPro" id="IPR003961">
    <property type="entry name" value="FN3_dom"/>
</dbReference>
<dbReference type="SMART" id="SM00060">
    <property type="entry name" value="FN3"/>
    <property type="match status" value="1"/>
</dbReference>
<dbReference type="PROSITE" id="PS00107">
    <property type="entry name" value="PROTEIN_KINASE_ATP"/>
    <property type="match status" value="1"/>
</dbReference>
<keyword evidence="9 16" id="KW-0472">Membrane</keyword>
<accession>A0A8B8A126</accession>
<evidence type="ECO:0000313" key="21">
    <source>
        <dbReference type="RefSeq" id="XP_022111384.1"/>
    </source>
</evidence>
<organism evidence="20 21">
    <name type="scientific">Acanthaster planci</name>
    <name type="common">Crown-of-thorns starfish</name>
    <dbReference type="NCBI Taxonomy" id="133434"/>
    <lineage>
        <taxon>Eukaryota</taxon>
        <taxon>Metazoa</taxon>
        <taxon>Echinodermata</taxon>
        <taxon>Eleutherozoa</taxon>
        <taxon>Asterozoa</taxon>
        <taxon>Asteroidea</taxon>
        <taxon>Valvatacea</taxon>
        <taxon>Valvatida</taxon>
        <taxon>Acanthasteridae</taxon>
        <taxon>Acanthaster</taxon>
    </lineage>
</organism>
<dbReference type="Proteomes" id="UP000694845">
    <property type="component" value="Unplaced"/>
</dbReference>
<evidence type="ECO:0000256" key="11">
    <source>
        <dbReference type="ARBA" id="ARBA00023170"/>
    </source>
</evidence>
<evidence type="ECO:0000256" key="3">
    <source>
        <dbReference type="ARBA" id="ARBA00011902"/>
    </source>
</evidence>
<evidence type="ECO:0000256" key="2">
    <source>
        <dbReference type="ARBA" id="ARBA00006692"/>
    </source>
</evidence>
<dbReference type="KEGG" id="aplc:110990615"/>
<proteinExistence type="inferred from homology"/>
<dbReference type="FunFam" id="1.10.510.10:FF:000462">
    <property type="entry name" value="Receptor tyrosine kinase"/>
    <property type="match status" value="1"/>
</dbReference>
<evidence type="ECO:0000256" key="5">
    <source>
        <dbReference type="ARBA" id="ARBA00022692"/>
    </source>
</evidence>
<keyword evidence="10" id="KW-1015">Disulfide bond</keyword>
<dbReference type="Gene3D" id="2.60.40.10">
    <property type="entry name" value="Immunoglobulins"/>
    <property type="match status" value="8"/>
</dbReference>
<reference evidence="21" key="1">
    <citation type="submission" date="2025-08" db="UniProtKB">
        <authorList>
            <consortium name="RefSeq"/>
        </authorList>
    </citation>
    <scope>IDENTIFICATION</scope>
</reference>
<evidence type="ECO:0000256" key="16">
    <source>
        <dbReference type="SAM" id="Phobius"/>
    </source>
</evidence>
<feature type="domain" description="Fibronectin type-III" evidence="19">
    <location>
        <begin position="802"/>
        <end position="896"/>
    </location>
</feature>
<dbReference type="InterPro" id="IPR013106">
    <property type="entry name" value="Ig_V-set"/>
</dbReference>
<evidence type="ECO:0000256" key="13">
    <source>
        <dbReference type="ARBA" id="ARBA00023319"/>
    </source>
</evidence>
<evidence type="ECO:0000256" key="10">
    <source>
        <dbReference type="ARBA" id="ARBA00023157"/>
    </source>
</evidence>
<comment type="similarity">
    <text evidence="2">Belongs to the protein kinase superfamily. CAMK Ser/Thr protein kinase family.</text>
</comment>
<evidence type="ECO:0000259" key="19">
    <source>
        <dbReference type="PROSITE" id="PS50853"/>
    </source>
</evidence>
<feature type="domain" description="Ig-like" evidence="18">
    <location>
        <begin position="274"/>
        <end position="371"/>
    </location>
</feature>
<dbReference type="Pfam" id="PF00041">
    <property type="entry name" value="fn3"/>
    <property type="match status" value="1"/>
</dbReference>
<keyword evidence="7" id="KW-0418">Kinase</keyword>